<keyword evidence="6" id="KW-1185">Reference proteome</keyword>
<evidence type="ECO:0000259" key="4">
    <source>
        <dbReference type="PROSITE" id="PS50893"/>
    </source>
</evidence>
<dbReference type="PANTHER" id="PTHR24220">
    <property type="entry name" value="IMPORT ATP-BINDING PROTEIN"/>
    <property type="match status" value="1"/>
</dbReference>
<comment type="caution">
    <text evidence="5">The sequence shown here is derived from an EMBL/GenBank/DDBJ whole genome shotgun (WGS) entry which is preliminary data.</text>
</comment>
<keyword evidence="1" id="KW-0472">Membrane</keyword>
<dbReference type="SUPFAM" id="SSF52540">
    <property type="entry name" value="P-loop containing nucleoside triphosphate hydrolases"/>
    <property type="match status" value="1"/>
</dbReference>
<dbReference type="PROSITE" id="PS50893">
    <property type="entry name" value="ABC_TRANSPORTER_2"/>
    <property type="match status" value="1"/>
</dbReference>
<evidence type="ECO:0000313" key="6">
    <source>
        <dbReference type="Proteomes" id="UP000053300"/>
    </source>
</evidence>
<dbReference type="InterPro" id="IPR003593">
    <property type="entry name" value="AAA+_ATPase"/>
</dbReference>
<dbReference type="Gene3D" id="3.40.50.300">
    <property type="entry name" value="P-loop containing nucleotide triphosphate hydrolases"/>
    <property type="match status" value="1"/>
</dbReference>
<feature type="domain" description="ABC transporter" evidence="4">
    <location>
        <begin position="6"/>
        <end position="237"/>
    </location>
</feature>
<dbReference type="InterPro" id="IPR003439">
    <property type="entry name" value="ABC_transporter-like_ATP-bd"/>
</dbReference>
<dbReference type="InterPro" id="IPR027417">
    <property type="entry name" value="P-loop_NTPase"/>
</dbReference>
<dbReference type="InterPro" id="IPR015854">
    <property type="entry name" value="ABC_transpr_LolD-like"/>
</dbReference>
<dbReference type="GO" id="GO:0016887">
    <property type="term" value="F:ATP hydrolysis activity"/>
    <property type="evidence" value="ECO:0007669"/>
    <property type="project" value="InterPro"/>
</dbReference>
<dbReference type="PANTHER" id="PTHR24220:SF611">
    <property type="entry name" value="ATP-BINDING COMPONENT OF ABC TRANSPORTER-RELATED"/>
    <property type="match status" value="1"/>
</dbReference>
<accession>A0A1V3THJ2</accession>
<evidence type="ECO:0000256" key="3">
    <source>
        <dbReference type="ARBA" id="ARBA00022840"/>
    </source>
</evidence>
<dbReference type="GO" id="GO:0005886">
    <property type="term" value="C:plasma membrane"/>
    <property type="evidence" value="ECO:0007669"/>
    <property type="project" value="TreeGrafter"/>
</dbReference>
<keyword evidence="2" id="KW-0547">Nucleotide-binding</keyword>
<dbReference type="STRING" id="225992.B5M06_13900"/>
<dbReference type="GO" id="GO:0005524">
    <property type="term" value="F:ATP binding"/>
    <property type="evidence" value="ECO:0007669"/>
    <property type="project" value="UniProtKB-KW"/>
</dbReference>
<keyword evidence="1" id="KW-1003">Cell membrane</keyword>
<dbReference type="RefSeq" id="WP_058880477.1">
    <property type="nucleotide sequence ID" value="NZ_CAUCIF010000010.1"/>
</dbReference>
<evidence type="ECO:0000313" key="5">
    <source>
        <dbReference type="EMBL" id="KUF38899.1"/>
    </source>
</evidence>
<dbReference type="EMBL" id="LPXH01000038">
    <property type="protein sequence ID" value="KUF38899.1"/>
    <property type="molecule type" value="Genomic_DNA"/>
</dbReference>
<keyword evidence="3 5" id="KW-0067">ATP-binding</keyword>
<dbReference type="SMART" id="SM00382">
    <property type="entry name" value="AAA"/>
    <property type="match status" value="1"/>
</dbReference>
<gene>
    <name evidence="5" type="ORF">AS359_08010</name>
</gene>
<dbReference type="Pfam" id="PF00005">
    <property type="entry name" value="ABC_tran"/>
    <property type="match status" value="1"/>
</dbReference>
<dbReference type="GO" id="GO:0022857">
    <property type="term" value="F:transmembrane transporter activity"/>
    <property type="evidence" value="ECO:0007669"/>
    <property type="project" value="TreeGrafter"/>
</dbReference>
<reference evidence="5 6" key="1">
    <citation type="submission" date="2015-12" db="EMBL/GenBank/DDBJ databases">
        <title>Complete genome sequence of a multi-drug resistant strain Acidovorax sp. 12322-1.</title>
        <authorList>
            <person name="Ming D."/>
            <person name="Wang M."/>
            <person name="Hu S."/>
            <person name="Zhou Y."/>
            <person name="Jiang T."/>
        </authorList>
    </citation>
    <scope>NUCLEOTIDE SEQUENCE [LARGE SCALE GENOMIC DNA]</scope>
    <source>
        <strain evidence="5 6">12322-1</strain>
    </source>
</reference>
<proteinExistence type="predicted"/>
<accession>A0A0W7YV59</accession>
<sequence>MAEAVLQVDQLRFAWPGATQDCIDIPALSVDRGDTVFLHGPSGCGKSTLLSLLAGVLLPQSGHVALLGTPWNQLRATARDQWRVDHVGYIFQQFNLLPYLSALDNAILPCRFSQQRLRAALQQAGSVDAAAQTWLSNMDLDSSLWNKPAHQLSVGQQQRVAAARALIGTPDLVIADEPTSALDEERRNAFLDVLLQACTQAGSALVMVSHDPRMASRFSRQISLPTLNRAQRSSEGVA</sequence>
<name>A0A0W7YV59_9BURK</name>
<dbReference type="AlphaFoldDB" id="A0A0W7YV59"/>
<evidence type="ECO:0000256" key="2">
    <source>
        <dbReference type="ARBA" id="ARBA00022741"/>
    </source>
</evidence>
<evidence type="ECO:0000256" key="1">
    <source>
        <dbReference type="ARBA" id="ARBA00022475"/>
    </source>
</evidence>
<protein>
    <submittedName>
        <fullName evidence="5">Methionine ABC transporter ATP-binding protein</fullName>
    </submittedName>
</protein>
<dbReference type="Proteomes" id="UP000053300">
    <property type="component" value="Unassembled WGS sequence"/>
</dbReference>
<organism evidence="5 6">
    <name type="scientific">Comamonas kerstersii</name>
    <dbReference type="NCBI Taxonomy" id="225992"/>
    <lineage>
        <taxon>Bacteria</taxon>
        <taxon>Pseudomonadati</taxon>
        <taxon>Pseudomonadota</taxon>
        <taxon>Betaproteobacteria</taxon>
        <taxon>Burkholderiales</taxon>
        <taxon>Comamonadaceae</taxon>
        <taxon>Comamonas</taxon>
    </lineage>
</organism>